<evidence type="ECO:0008006" key="4">
    <source>
        <dbReference type="Google" id="ProtNLM"/>
    </source>
</evidence>
<reference evidence="2 3" key="1">
    <citation type="submission" date="2021-08" db="EMBL/GenBank/DDBJ databases">
        <title>Genomic Architecture of Streptomyces flavotricini NGL1 and Streptomyces erythrochromogenes HMS4 With Differential Plant Beneficial attributes and laccase production capabilities.</title>
        <authorList>
            <person name="Salwan R."/>
            <person name="Kaur R."/>
            <person name="Sharma V."/>
        </authorList>
    </citation>
    <scope>NUCLEOTIDE SEQUENCE [LARGE SCALE GENOMIC DNA]</scope>
    <source>
        <strain evidence="2 3">NGL1</strain>
    </source>
</reference>
<feature type="compositionally biased region" description="Basic and acidic residues" evidence="1">
    <location>
        <begin position="66"/>
        <end position="80"/>
    </location>
</feature>
<feature type="region of interest" description="Disordered" evidence="1">
    <location>
        <begin position="63"/>
        <end position="89"/>
    </location>
</feature>
<evidence type="ECO:0000313" key="2">
    <source>
        <dbReference type="EMBL" id="MCC0097517.1"/>
    </source>
</evidence>
<organism evidence="2 3">
    <name type="scientific">Streptomyces flavotricini</name>
    <dbReference type="NCBI Taxonomy" id="66888"/>
    <lineage>
        <taxon>Bacteria</taxon>
        <taxon>Bacillati</taxon>
        <taxon>Actinomycetota</taxon>
        <taxon>Actinomycetes</taxon>
        <taxon>Kitasatosporales</taxon>
        <taxon>Streptomycetaceae</taxon>
        <taxon>Streptomyces</taxon>
    </lineage>
</organism>
<accession>A0ABS8E974</accession>
<comment type="caution">
    <text evidence="2">The sequence shown here is derived from an EMBL/GenBank/DDBJ whole genome shotgun (WGS) entry which is preliminary data.</text>
</comment>
<dbReference type="Proteomes" id="UP001520654">
    <property type="component" value="Unassembled WGS sequence"/>
</dbReference>
<proteinExistence type="predicted"/>
<keyword evidence="3" id="KW-1185">Reference proteome</keyword>
<dbReference type="RefSeq" id="WP_229338563.1">
    <property type="nucleotide sequence ID" value="NZ_JAINUL010000001.1"/>
</dbReference>
<gene>
    <name evidence="2" type="ORF">K7B10_22585</name>
</gene>
<sequence>MNQDRRRQAEDFLQPDEQLIAVCACEPGPGVPNPPEELLAPPEPAALGRRIEEKLPRPLQQFFKARGHDPRRDAAERTPDPADGTGMEGGWQSAAGRFLIGRAEARGSATDVLVVTDRRWFALTDVSPLWQSTPVMQQYWEVPRSAITVVRANGTGLLQKGRMSIEFADLSWVAVSALTPAEAPAFAAAAARYRLG</sequence>
<protein>
    <recommendedName>
        <fullName evidence="4">YokE-like PH domain-containing protein</fullName>
    </recommendedName>
</protein>
<dbReference type="EMBL" id="JAINUL010000001">
    <property type="protein sequence ID" value="MCC0097517.1"/>
    <property type="molecule type" value="Genomic_DNA"/>
</dbReference>
<evidence type="ECO:0000256" key="1">
    <source>
        <dbReference type="SAM" id="MobiDB-lite"/>
    </source>
</evidence>
<evidence type="ECO:0000313" key="3">
    <source>
        <dbReference type="Proteomes" id="UP001520654"/>
    </source>
</evidence>
<name>A0ABS8E974_9ACTN</name>